<dbReference type="InterPro" id="IPR050525">
    <property type="entry name" value="ECM_Assembly_Org"/>
</dbReference>
<dbReference type="InterPro" id="IPR036465">
    <property type="entry name" value="vWFA_dom_sf"/>
</dbReference>
<dbReference type="AlphaFoldDB" id="A0A8S4N2B3"/>
<dbReference type="PANTHER" id="PTHR24020:SF84">
    <property type="entry name" value="VWFA DOMAIN-CONTAINING PROTEIN"/>
    <property type="match status" value="1"/>
</dbReference>
<feature type="domain" description="VWFA" evidence="1">
    <location>
        <begin position="40"/>
        <end position="239"/>
    </location>
</feature>
<proteinExistence type="predicted"/>
<name>A0A8S4N2B3_OWEFU</name>
<dbReference type="OrthoDB" id="5990068at2759"/>
<reference evidence="2" key="1">
    <citation type="submission" date="2022-03" db="EMBL/GenBank/DDBJ databases">
        <authorList>
            <person name="Martin C."/>
        </authorList>
    </citation>
    <scope>NUCLEOTIDE SEQUENCE</scope>
</reference>
<keyword evidence="3" id="KW-1185">Reference proteome</keyword>
<dbReference type="CDD" id="cd01450">
    <property type="entry name" value="vWFA_subfamily_ECM"/>
    <property type="match status" value="1"/>
</dbReference>
<dbReference type="SMART" id="SM00327">
    <property type="entry name" value="VWA"/>
    <property type="match status" value="1"/>
</dbReference>
<dbReference type="Pfam" id="PF00092">
    <property type="entry name" value="VWA"/>
    <property type="match status" value="1"/>
</dbReference>
<protein>
    <recommendedName>
        <fullName evidence="1">VWFA domain-containing protein</fullName>
    </recommendedName>
</protein>
<dbReference type="Proteomes" id="UP000749559">
    <property type="component" value="Unassembled WGS sequence"/>
</dbReference>
<evidence type="ECO:0000259" key="1">
    <source>
        <dbReference type="PROSITE" id="PS50234"/>
    </source>
</evidence>
<dbReference type="PROSITE" id="PS50234">
    <property type="entry name" value="VWFA"/>
    <property type="match status" value="1"/>
</dbReference>
<accession>A0A8S4N2B3</accession>
<dbReference type="PANTHER" id="PTHR24020">
    <property type="entry name" value="COLLAGEN ALPHA"/>
    <property type="match status" value="1"/>
</dbReference>
<comment type="caution">
    <text evidence="2">The sequence shown here is derived from an EMBL/GenBank/DDBJ whole genome shotgun (WGS) entry which is preliminary data.</text>
</comment>
<dbReference type="EMBL" id="CAIIXF020000001">
    <property type="protein sequence ID" value="CAH1774626.1"/>
    <property type="molecule type" value="Genomic_DNA"/>
</dbReference>
<gene>
    <name evidence="2" type="ORF">OFUS_LOCUS2048</name>
</gene>
<dbReference type="Gene3D" id="3.40.50.410">
    <property type="entry name" value="von Willebrand factor, type A domain"/>
    <property type="match status" value="1"/>
</dbReference>
<dbReference type="SUPFAM" id="SSF53300">
    <property type="entry name" value="vWA-like"/>
    <property type="match status" value="1"/>
</dbReference>
<dbReference type="InterPro" id="IPR002035">
    <property type="entry name" value="VWF_A"/>
</dbReference>
<organism evidence="2 3">
    <name type="scientific">Owenia fusiformis</name>
    <name type="common">Polychaete worm</name>
    <dbReference type="NCBI Taxonomy" id="6347"/>
    <lineage>
        <taxon>Eukaryota</taxon>
        <taxon>Metazoa</taxon>
        <taxon>Spiralia</taxon>
        <taxon>Lophotrochozoa</taxon>
        <taxon>Annelida</taxon>
        <taxon>Polychaeta</taxon>
        <taxon>Sedentaria</taxon>
        <taxon>Canalipalpata</taxon>
        <taxon>Sabellida</taxon>
        <taxon>Oweniida</taxon>
        <taxon>Oweniidae</taxon>
        <taxon>Owenia</taxon>
    </lineage>
</organism>
<evidence type="ECO:0000313" key="3">
    <source>
        <dbReference type="Proteomes" id="UP000749559"/>
    </source>
</evidence>
<evidence type="ECO:0000313" key="2">
    <source>
        <dbReference type="EMBL" id="CAH1774626.1"/>
    </source>
</evidence>
<sequence length="255" mass="27582">CRERSQRCSSDGDCCRGLVCSNVTETCEPPITIDCSDAIDIVFAVDTSCSISSLDKDRIRTFMTEIARAFFLSPSIEDDGVQMGALTFNKGTQHVAYLSDVEDPGKLIQSIATMNLTEVGCSTHTYAALERMENLYFTSGRGDRPDAPNQVILLSDGVTKPDGKVQDTYDNADSLRATGAVILVVGLPQGCKPNKPNCVPQVIGQEEWMRISGASDNPDLMINILSADFTRLRDTVMQIGEKVCGKGSVRVLGAN</sequence>
<feature type="non-terminal residue" evidence="2">
    <location>
        <position position="255"/>
    </location>
</feature>